<evidence type="ECO:0000256" key="1">
    <source>
        <dbReference type="SAM" id="Phobius"/>
    </source>
</evidence>
<dbReference type="EMBL" id="MU151284">
    <property type="protein sequence ID" value="KAF9445721.1"/>
    <property type="molecule type" value="Genomic_DNA"/>
</dbReference>
<proteinExistence type="predicted"/>
<keyword evidence="1" id="KW-0472">Membrane</keyword>
<keyword evidence="3" id="KW-1185">Reference proteome</keyword>
<dbReference type="Proteomes" id="UP000807342">
    <property type="component" value="Unassembled WGS sequence"/>
</dbReference>
<organism evidence="2 3">
    <name type="scientific">Macrolepiota fuliginosa MF-IS2</name>
    <dbReference type="NCBI Taxonomy" id="1400762"/>
    <lineage>
        <taxon>Eukaryota</taxon>
        <taxon>Fungi</taxon>
        <taxon>Dikarya</taxon>
        <taxon>Basidiomycota</taxon>
        <taxon>Agaricomycotina</taxon>
        <taxon>Agaricomycetes</taxon>
        <taxon>Agaricomycetidae</taxon>
        <taxon>Agaricales</taxon>
        <taxon>Agaricineae</taxon>
        <taxon>Agaricaceae</taxon>
        <taxon>Macrolepiota</taxon>
    </lineage>
</organism>
<keyword evidence="1" id="KW-1133">Transmembrane helix</keyword>
<comment type="caution">
    <text evidence="2">The sequence shown here is derived from an EMBL/GenBank/DDBJ whole genome shotgun (WGS) entry which is preliminary data.</text>
</comment>
<evidence type="ECO:0000313" key="3">
    <source>
        <dbReference type="Proteomes" id="UP000807342"/>
    </source>
</evidence>
<name>A0A9P5X9D5_9AGAR</name>
<reference evidence="2" key="1">
    <citation type="submission" date="2020-11" db="EMBL/GenBank/DDBJ databases">
        <authorList>
            <consortium name="DOE Joint Genome Institute"/>
            <person name="Ahrendt S."/>
            <person name="Riley R."/>
            <person name="Andreopoulos W."/>
            <person name="Labutti K."/>
            <person name="Pangilinan J."/>
            <person name="Ruiz-Duenas F.J."/>
            <person name="Barrasa J.M."/>
            <person name="Sanchez-Garcia M."/>
            <person name="Camarero S."/>
            <person name="Miyauchi S."/>
            <person name="Serrano A."/>
            <person name="Linde D."/>
            <person name="Babiker R."/>
            <person name="Drula E."/>
            <person name="Ayuso-Fernandez I."/>
            <person name="Pacheco R."/>
            <person name="Padilla G."/>
            <person name="Ferreira P."/>
            <person name="Barriuso J."/>
            <person name="Kellner H."/>
            <person name="Castanera R."/>
            <person name="Alfaro M."/>
            <person name="Ramirez L."/>
            <person name="Pisabarro A.G."/>
            <person name="Kuo A."/>
            <person name="Tritt A."/>
            <person name="Lipzen A."/>
            <person name="He G."/>
            <person name="Yan M."/>
            <person name="Ng V."/>
            <person name="Cullen D."/>
            <person name="Martin F."/>
            <person name="Rosso M.-N."/>
            <person name="Henrissat B."/>
            <person name="Hibbett D."/>
            <person name="Martinez A.T."/>
            <person name="Grigoriev I.V."/>
        </authorList>
    </citation>
    <scope>NUCLEOTIDE SEQUENCE</scope>
    <source>
        <strain evidence="2">MF-IS2</strain>
    </source>
</reference>
<evidence type="ECO:0000313" key="2">
    <source>
        <dbReference type="EMBL" id="KAF9445721.1"/>
    </source>
</evidence>
<gene>
    <name evidence="2" type="ORF">P691DRAFT_253434</name>
</gene>
<feature type="transmembrane region" description="Helical" evidence="1">
    <location>
        <begin position="69"/>
        <end position="88"/>
    </location>
</feature>
<dbReference type="AlphaFoldDB" id="A0A9P5X9D5"/>
<sequence length="101" mass="11876">MYLIHSQPITPFPSAEVPLLPTTRNYFRYFNVQRLRSQHSLHHFIEFNTTVTSVIFIPGQPYYWLFRMYSYYFGLIIATGSVVTQYVATTHSPSTNTNPRH</sequence>
<protein>
    <submittedName>
        <fullName evidence="2">Uncharacterized protein</fullName>
    </submittedName>
</protein>
<accession>A0A9P5X9D5</accession>
<keyword evidence="1" id="KW-0812">Transmembrane</keyword>